<sequence>MAPSIVSDGNSVTITINHSPNGTANGSLSGKALPNPVSDPAVYGVHHKKFISEGQPTSEEGWVQRAREVSEILAIDAAARDIENKSPRAEVSLLKSAGLLKVLGPKSIGGGGQSWEVGYKVIREVAKGDGSLGMLLGYHLLWSTTANVVGNDEQMERVQKLIIENNYFVGGAVNPRDNDLKITDAGDHLVFDGFKNFNTGGVVSDLTVLEGVFAGTENHIFAFVLTEQPGIQFAHNWNNVGLRLTESGSVKIDKVKVPWSDALGWDTETRAPDPKVLSIPFGTLLLPTIQLVFSNFYLGIALGSLNFASRYTNTSTRAWPYGSDNKSSPTEEFYILERYGNFFAHLRAAETLADRAGLEIAKVYEKHGEKRGVSERERGEAAEWVASAKVVTTDTSLRVTAGVFEVTGSRATGRKVGLDRFWRDVRTHSLHDPVAYKNRELGEYVLLDRVPEPTWYT</sequence>
<dbReference type="Gene3D" id="1.20.140.10">
    <property type="entry name" value="Butyryl-CoA Dehydrogenase, subunit A, domain 3"/>
    <property type="match status" value="1"/>
</dbReference>
<reference evidence="5" key="1">
    <citation type="submission" date="2019-07" db="EMBL/GenBank/DDBJ databases">
        <title>Hyphodiscus hymeniophilus genome sequencing and assembly.</title>
        <authorList>
            <person name="Kramer G."/>
            <person name="Nodwell J."/>
        </authorList>
    </citation>
    <scope>NUCLEOTIDE SEQUENCE</scope>
    <source>
        <strain evidence="5">ATCC 34498</strain>
    </source>
</reference>
<dbReference type="PANTHER" id="PTHR43884">
    <property type="entry name" value="ACYL-COA DEHYDROGENASE"/>
    <property type="match status" value="1"/>
</dbReference>
<proteinExistence type="predicted"/>
<dbReference type="OrthoDB" id="5356974at2759"/>
<dbReference type="Gene3D" id="1.10.540.10">
    <property type="entry name" value="Acyl-CoA dehydrogenase/oxidase, N-terminal domain"/>
    <property type="match status" value="1"/>
</dbReference>
<dbReference type="SUPFAM" id="SSF47203">
    <property type="entry name" value="Acyl-CoA dehydrogenase C-terminal domain-like"/>
    <property type="match status" value="1"/>
</dbReference>
<dbReference type="InterPro" id="IPR013786">
    <property type="entry name" value="AcylCoA_DH/ox_N"/>
</dbReference>
<keyword evidence="5" id="KW-0503">Monooxygenase</keyword>
<dbReference type="Pfam" id="PF02771">
    <property type="entry name" value="Acyl-CoA_dh_N"/>
    <property type="match status" value="1"/>
</dbReference>
<feature type="domain" description="Acyl-CoA dehydrogenase/oxidase N-terminal" evidence="3">
    <location>
        <begin position="73"/>
        <end position="158"/>
    </location>
</feature>
<dbReference type="GO" id="GO:0004497">
    <property type="term" value="F:monooxygenase activity"/>
    <property type="evidence" value="ECO:0007669"/>
    <property type="project" value="UniProtKB-KW"/>
</dbReference>
<evidence type="ECO:0000259" key="3">
    <source>
        <dbReference type="Pfam" id="PF02771"/>
    </source>
</evidence>
<dbReference type="InterPro" id="IPR046373">
    <property type="entry name" value="Acyl-CoA_Oxase/DH_mid-dom_sf"/>
</dbReference>
<evidence type="ECO:0000259" key="4">
    <source>
        <dbReference type="Pfam" id="PF08028"/>
    </source>
</evidence>
<name>A0A9P7AYQ3_9HELO</name>
<evidence type="ECO:0000313" key="6">
    <source>
        <dbReference type="Proteomes" id="UP000785200"/>
    </source>
</evidence>
<dbReference type="GO" id="GO:0008470">
    <property type="term" value="F:3-methylbutanoyl-CoA dehydrogenase activity"/>
    <property type="evidence" value="ECO:0007669"/>
    <property type="project" value="TreeGrafter"/>
</dbReference>
<organism evidence="5 6">
    <name type="scientific">Hyphodiscus hymeniophilus</name>
    <dbReference type="NCBI Taxonomy" id="353542"/>
    <lineage>
        <taxon>Eukaryota</taxon>
        <taxon>Fungi</taxon>
        <taxon>Dikarya</taxon>
        <taxon>Ascomycota</taxon>
        <taxon>Pezizomycotina</taxon>
        <taxon>Leotiomycetes</taxon>
        <taxon>Helotiales</taxon>
        <taxon>Hyphodiscaceae</taxon>
        <taxon>Hyphodiscus</taxon>
    </lineage>
</organism>
<dbReference type="Proteomes" id="UP000785200">
    <property type="component" value="Unassembled WGS sequence"/>
</dbReference>
<dbReference type="InterPro" id="IPR013107">
    <property type="entry name" value="Acyl-CoA_DH_C"/>
</dbReference>
<evidence type="ECO:0000256" key="1">
    <source>
        <dbReference type="ARBA" id="ARBA00022630"/>
    </source>
</evidence>
<evidence type="ECO:0000256" key="2">
    <source>
        <dbReference type="ARBA" id="ARBA00023002"/>
    </source>
</evidence>
<protein>
    <submittedName>
        <fullName evidence="5">FMNH2-dependent monooxygenase</fullName>
    </submittedName>
</protein>
<dbReference type="AlphaFoldDB" id="A0A9P7AYQ3"/>
<dbReference type="PANTHER" id="PTHR43884:SF12">
    <property type="entry name" value="ISOVALERYL-COA DEHYDROGENASE, MITOCHONDRIAL-RELATED"/>
    <property type="match status" value="1"/>
</dbReference>
<dbReference type="FunFam" id="1.10.540.10:FF:000025">
    <property type="entry name" value="Related to Dibenzothiophene desulfurization enzyme C"/>
    <property type="match status" value="1"/>
</dbReference>
<dbReference type="InterPro" id="IPR009100">
    <property type="entry name" value="AcylCoA_DH/oxidase_NM_dom_sf"/>
</dbReference>
<dbReference type="GO" id="GO:0006552">
    <property type="term" value="P:L-leucine catabolic process"/>
    <property type="evidence" value="ECO:0007669"/>
    <property type="project" value="TreeGrafter"/>
</dbReference>
<dbReference type="InterPro" id="IPR037069">
    <property type="entry name" value="AcylCoA_DH/ox_N_sf"/>
</dbReference>
<dbReference type="SUPFAM" id="SSF56645">
    <property type="entry name" value="Acyl-CoA dehydrogenase NM domain-like"/>
    <property type="match status" value="1"/>
</dbReference>
<dbReference type="InterPro" id="IPR036250">
    <property type="entry name" value="AcylCo_DH-like_C"/>
</dbReference>
<comment type="caution">
    <text evidence="5">The sequence shown here is derived from an EMBL/GenBank/DDBJ whole genome shotgun (WGS) entry which is preliminary data.</text>
</comment>
<dbReference type="Gene3D" id="2.40.110.10">
    <property type="entry name" value="Butyryl-CoA Dehydrogenase, subunit A, domain 2"/>
    <property type="match status" value="1"/>
</dbReference>
<feature type="domain" description="Acyl-CoA dehydrogenase C-terminal" evidence="4">
    <location>
        <begin position="291"/>
        <end position="431"/>
    </location>
</feature>
<gene>
    <name evidence="5" type="ORF">D0Z07_3129</name>
</gene>
<keyword evidence="2" id="KW-0560">Oxidoreductase</keyword>
<dbReference type="EMBL" id="VNKQ01000006">
    <property type="protein sequence ID" value="KAG0650235.1"/>
    <property type="molecule type" value="Genomic_DNA"/>
</dbReference>
<accession>A0A9P7AYQ3</accession>
<dbReference type="Pfam" id="PF08028">
    <property type="entry name" value="Acyl-CoA_dh_2"/>
    <property type="match status" value="1"/>
</dbReference>
<dbReference type="GO" id="GO:0050660">
    <property type="term" value="F:flavin adenine dinucleotide binding"/>
    <property type="evidence" value="ECO:0007669"/>
    <property type="project" value="InterPro"/>
</dbReference>
<keyword evidence="6" id="KW-1185">Reference proteome</keyword>
<dbReference type="FunFam" id="2.40.110.10:FF:000020">
    <property type="entry name" value="Putative acyl-CoA dehydrogenase YdbM"/>
    <property type="match status" value="1"/>
</dbReference>
<keyword evidence="1" id="KW-0285">Flavoprotein</keyword>
<evidence type="ECO:0000313" key="5">
    <source>
        <dbReference type="EMBL" id="KAG0650235.1"/>
    </source>
</evidence>